<gene>
    <name evidence="6" type="ORF">ONB1V03_LOCUS17176</name>
</gene>
<organism evidence="6">
    <name type="scientific">Oppiella nova</name>
    <dbReference type="NCBI Taxonomy" id="334625"/>
    <lineage>
        <taxon>Eukaryota</taxon>
        <taxon>Metazoa</taxon>
        <taxon>Ecdysozoa</taxon>
        <taxon>Arthropoda</taxon>
        <taxon>Chelicerata</taxon>
        <taxon>Arachnida</taxon>
        <taxon>Acari</taxon>
        <taxon>Acariformes</taxon>
        <taxon>Sarcoptiformes</taxon>
        <taxon>Oribatida</taxon>
        <taxon>Brachypylina</taxon>
        <taxon>Oppioidea</taxon>
        <taxon>Oppiidae</taxon>
        <taxon>Oppiella</taxon>
    </lineage>
</organism>
<keyword evidence="7" id="KW-1185">Reference proteome</keyword>
<reference evidence="6" key="1">
    <citation type="submission" date="2020-11" db="EMBL/GenBank/DDBJ databases">
        <authorList>
            <person name="Tran Van P."/>
        </authorList>
    </citation>
    <scope>NUCLEOTIDE SEQUENCE</scope>
</reference>
<dbReference type="SUPFAM" id="SSF53822">
    <property type="entry name" value="Periplasmic binding protein-like I"/>
    <property type="match status" value="1"/>
</dbReference>
<keyword evidence="3" id="KW-1133">Transmembrane helix</keyword>
<protein>
    <recommendedName>
        <fullName evidence="5">Receptor ligand binding region domain-containing protein</fullName>
    </recommendedName>
</protein>
<keyword evidence="2" id="KW-0812">Transmembrane</keyword>
<accession>A0A7R9MI97</accession>
<evidence type="ECO:0000256" key="1">
    <source>
        <dbReference type="ARBA" id="ARBA00004370"/>
    </source>
</evidence>
<dbReference type="GO" id="GO:0016020">
    <property type="term" value="C:membrane"/>
    <property type="evidence" value="ECO:0007669"/>
    <property type="project" value="UniProtKB-SubCell"/>
</dbReference>
<dbReference type="OrthoDB" id="6418582at2759"/>
<evidence type="ECO:0000259" key="5">
    <source>
        <dbReference type="Pfam" id="PF01094"/>
    </source>
</evidence>
<dbReference type="EMBL" id="OC935609">
    <property type="protein sequence ID" value="CAD7660610.1"/>
    <property type="molecule type" value="Genomic_DNA"/>
</dbReference>
<dbReference type="EMBL" id="CAJPVJ010020784">
    <property type="protein sequence ID" value="CAG2177748.1"/>
    <property type="molecule type" value="Genomic_DNA"/>
</dbReference>
<evidence type="ECO:0000313" key="6">
    <source>
        <dbReference type="EMBL" id="CAD7660610.1"/>
    </source>
</evidence>
<proteinExistence type="predicted"/>
<evidence type="ECO:0000313" key="7">
    <source>
        <dbReference type="Proteomes" id="UP000728032"/>
    </source>
</evidence>
<feature type="domain" description="Receptor ligand binding region" evidence="5">
    <location>
        <begin position="12"/>
        <end position="144"/>
    </location>
</feature>
<sequence length="163" mass="18466">MRIAHHRKITHSGEYAFIHTELIEGEAIGNTSWAGGSESDETKQTLKEAYQALLIVSLNQPLGDFYKNFSDEVKQRALKSYNYTYNEEMVNYFTASFHDSVLLLCRALQDYHNMTDSEPTDSQSPPARIDGRQLVARMKNVSFSAMAIALQTMHSSTKQILNP</sequence>
<keyword evidence="4" id="KW-0472">Membrane</keyword>
<dbReference type="InterPro" id="IPR001828">
    <property type="entry name" value="ANF_lig-bd_rcpt"/>
</dbReference>
<name>A0A7R9MI97_9ACAR</name>
<evidence type="ECO:0000256" key="3">
    <source>
        <dbReference type="ARBA" id="ARBA00022989"/>
    </source>
</evidence>
<dbReference type="InterPro" id="IPR028082">
    <property type="entry name" value="Peripla_BP_I"/>
</dbReference>
<comment type="subcellular location">
    <subcellularLocation>
        <location evidence="1">Membrane</location>
    </subcellularLocation>
</comment>
<feature type="non-terminal residue" evidence="6">
    <location>
        <position position="1"/>
    </location>
</feature>
<evidence type="ECO:0000256" key="2">
    <source>
        <dbReference type="ARBA" id="ARBA00022692"/>
    </source>
</evidence>
<dbReference type="AlphaFoldDB" id="A0A7R9MI97"/>
<evidence type="ECO:0000256" key="4">
    <source>
        <dbReference type="ARBA" id="ARBA00023136"/>
    </source>
</evidence>
<dbReference type="Proteomes" id="UP000728032">
    <property type="component" value="Unassembled WGS sequence"/>
</dbReference>
<dbReference type="Gene3D" id="3.40.50.2300">
    <property type="match status" value="1"/>
</dbReference>
<dbReference type="Pfam" id="PF01094">
    <property type="entry name" value="ANF_receptor"/>
    <property type="match status" value="1"/>
</dbReference>